<evidence type="ECO:0000256" key="5">
    <source>
        <dbReference type="SAM" id="MobiDB-lite"/>
    </source>
</evidence>
<feature type="region of interest" description="Disordered" evidence="5">
    <location>
        <begin position="76"/>
        <end position="104"/>
    </location>
</feature>
<dbReference type="Proteomes" id="UP000000707">
    <property type="component" value="Unassembled WGS sequence"/>
</dbReference>
<feature type="domain" description="SANT" evidence="8">
    <location>
        <begin position="196"/>
        <end position="265"/>
    </location>
</feature>
<dbReference type="InterPro" id="IPR007526">
    <property type="entry name" value="SWIRM"/>
</dbReference>
<dbReference type="InterPro" id="IPR036388">
    <property type="entry name" value="WH-like_DNA-bd_sf"/>
</dbReference>
<dbReference type="Gene3D" id="1.10.10.10">
    <property type="entry name" value="Winged helix-like DNA-binding domain superfamily/Winged helix DNA-binding domain"/>
    <property type="match status" value="1"/>
</dbReference>
<evidence type="ECO:0000256" key="4">
    <source>
        <dbReference type="ARBA" id="ARBA00023242"/>
    </source>
</evidence>
<feature type="domain" description="Myb-like" evidence="6">
    <location>
        <begin position="193"/>
        <end position="261"/>
    </location>
</feature>
<dbReference type="PROSITE" id="PS50934">
    <property type="entry name" value="SWIRM"/>
    <property type="match status" value="1"/>
</dbReference>
<dbReference type="GO" id="GO:0045893">
    <property type="term" value="P:positive regulation of DNA-templated transcription"/>
    <property type="evidence" value="ECO:0007669"/>
    <property type="project" value="TreeGrafter"/>
</dbReference>
<keyword evidence="3" id="KW-0804">Transcription</keyword>
<dbReference type="PANTHER" id="PTHR12802:SF150">
    <property type="entry name" value="CHROMATIN STRUCTURE-REMODELING COMPLEX PROTEIN RSC8"/>
    <property type="match status" value="1"/>
</dbReference>
<dbReference type="GO" id="GO:0042393">
    <property type="term" value="F:histone binding"/>
    <property type="evidence" value="ECO:0007669"/>
    <property type="project" value="TreeGrafter"/>
</dbReference>
<evidence type="ECO:0000256" key="2">
    <source>
        <dbReference type="ARBA" id="ARBA00023125"/>
    </source>
</evidence>
<reference evidence="9 10" key="1">
    <citation type="journal article" date="2011" name="Proc. Natl. Acad. Sci. U.S.A.">
        <title>Comparative genomics of xylose-fermenting fungi for enhanced biofuel production.</title>
        <authorList>
            <person name="Wohlbach D.J."/>
            <person name="Kuo A."/>
            <person name="Sato T.K."/>
            <person name="Potts K.M."/>
            <person name="Salamov A.A."/>
            <person name="LaButti K.M."/>
            <person name="Sun H."/>
            <person name="Clum A."/>
            <person name="Pangilinan J.L."/>
            <person name="Lindquist E.A."/>
            <person name="Lucas S."/>
            <person name="Lapidus A."/>
            <person name="Jin M."/>
            <person name="Gunawan C."/>
            <person name="Balan V."/>
            <person name="Dale B.E."/>
            <person name="Jeffries T.W."/>
            <person name="Zinkel R."/>
            <person name="Barry K.W."/>
            <person name="Grigoriev I.V."/>
            <person name="Gasch A.P."/>
        </authorList>
    </citation>
    <scope>NUCLEOTIDE SEQUENCE [LARGE SCALE GENOMIC DNA]</scope>
    <source>
        <strain evidence="10">ATCC 10573 / BCRC 21748 / CBS 615 / JCM 9827 / NBRC 10315 / NRRL Y-1498 / VKM Y-70</strain>
    </source>
</reference>
<evidence type="ECO:0000256" key="3">
    <source>
        <dbReference type="ARBA" id="ARBA00023163"/>
    </source>
</evidence>
<keyword evidence="4" id="KW-0539">Nucleus</keyword>
<dbReference type="PANTHER" id="PTHR12802">
    <property type="entry name" value="SWI/SNF COMPLEX-RELATED"/>
    <property type="match status" value="1"/>
</dbReference>
<dbReference type="Gene3D" id="1.10.10.60">
    <property type="entry name" value="Homeodomain-like"/>
    <property type="match status" value="1"/>
</dbReference>
<dbReference type="SMART" id="SM00717">
    <property type="entry name" value="SANT"/>
    <property type="match status" value="1"/>
</dbReference>
<dbReference type="InterPro" id="IPR017884">
    <property type="entry name" value="SANT_dom"/>
</dbReference>
<dbReference type="OrthoDB" id="118550at2759"/>
<evidence type="ECO:0000259" key="7">
    <source>
        <dbReference type="PROSITE" id="PS50934"/>
    </source>
</evidence>
<sequence>MEYLTVTAVRRNLAGDVTNIIRVHQFLEKWGLINYQIDPRTKPTVVGPQYTGHFQITLDTPKGLVPFIHENLTISNSSTSEDVEMKPEAEDPQSPPSSVDSEPIDLKTIPLNLEVRPNVYNDTKDNFKDNTNQYVCSVTGKDINEVRYYNLKSKGLPNNQSSTTNNATTISEECFEQGLFPSNFQSSNFVKLTKERDSENWSEQEVLLLLEGIEMHGSYDLINNASANQINTNSNGQWIKISDHVGTKTKEQCILKFIQLPIEDTYLNKLIDKKADVKVDKEYLIQEIANKVIEANEGSSILQRNSKAKINDINSDESNLIKQVSELTLEKVSIKLANLQALENNLIKIESKLNLERKQVAIERWLQYEKILKFKQSNTNTELSALLDDLLSPVSLHEIDSTTNKKTDETDSALEAANKSADKDLPISVVNPKTYQFWSG</sequence>
<dbReference type="InterPro" id="IPR001005">
    <property type="entry name" value="SANT/Myb"/>
</dbReference>
<organism evidence="10">
    <name type="scientific">Candida tenuis (strain ATCC 10573 / BCRC 21748 / CBS 615 / JCM 9827 / NBRC 10315 / NRRL Y-1498 / VKM Y-70)</name>
    <name type="common">Yeast</name>
    <name type="synonym">Yamadazyma tenuis</name>
    <dbReference type="NCBI Taxonomy" id="590646"/>
    <lineage>
        <taxon>Eukaryota</taxon>
        <taxon>Fungi</taxon>
        <taxon>Dikarya</taxon>
        <taxon>Ascomycota</taxon>
        <taxon>Saccharomycotina</taxon>
        <taxon>Pichiomycetes</taxon>
        <taxon>Debaryomycetaceae</taxon>
        <taxon>Yamadazyma</taxon>
    </lineage>
</organism>
<evidence type="ECO:0000313" key="9">
    <source>
        <dbReference type="EMBL" id="EGV62606.1"/>
    </source>
</evidence>
<keyword evidence="2" id="KW-0238">DNA-binding</keyword>
<protein>
    <recommendedName>
        <fullName evidence="11">SWIRM-domain-containing protein</fullName>
    </recommendedName>
</protein>
<dbReference type="GO" id="GO:0003677">
    <property type="term" value="F:DNA binding"/>
    <property type="evidence" value="ECO:0007669"/>
    <property type="project" value="UniProtKB-KW"/>
</dbReference>
<dbReference type="CDD" id="cd00167">
    <property type="entry name" value="SANT"/>
    <property type="match status" value="1"/>
</dbReference>
<dbReference type="InterPro" id="IPR009057">
    <property type="entry name" value="Homeodomain-like_sf"/>
</dbReference>
<dbReference type="Pfam" id="PF04433">
    <property type="entry name" value="SWIRM"/>
    <property type="match status" value="1"/>
</dbReference>
<name>G3B7V6_CANTC</name>
<keyword evidence="10" id="KW-1185">Reference proteome</keyword>
<evidence type="ECO:0000313" key="10">
    <source>
        <dbReference type="Proteomes" id="UP000000707"/>
    </source>
</evidence>
<dbReference type="SUPFAM" id="SSF46689">
    <property type="entry name" value="Homeodomain-like"/>
    <property type="match status" value="2"/>
</dbReference>
<dbReference type="Pfam" id="PF00249">
    <property type="entry name" value="Myb_DNA-binding"/>
    <property type="match status" value="1"/>
</dbReference>
<accession>G3B7V6</accession>
<proteinExistence type="predicted"/>
<dbReference type="EMBL" id="GL996527">
    <property type="protein sequence ID" value="EGV62606.1"/>
    <property type="molecule type" value="Genomic_DNA"/>
</dbReference>
<dbReference type="GO" id="GO:0016514">
    <property type="term" value="C:SWI/SNF complex"/>
    <property type="evidence" value="ECO:0007669"/>
    <property type="project" value="TreeGrafter"/>
</dbReference>
<evidence type="ECO:0000259" key="8">
    <source>
        <dbReference type="PROSITE" id="PS51293"/>
    </source>
</evidence>
<evidence type="ECO:0000259" key="6">
    <source>
        <dbReference type="PROSITE" id="PS50090"/>
    </source>
</evidence>
<evidence type="ECO:0000256" key="1">
    <source>
        <dbReference type="ARBA" id="ARBA00023015"/>
    </source>
</evidence>
<feature type="domain" description="SWIRM" evidence="7">
    <location>
        <begin position="1"/>
        <end position="44"/>
    </location>
</feature>
<evidence type="ECO:0008006" key="11">
    <source>
        <dbReference type="Google" id="ProtNLM"/>
    </source>
</evidence>
<dbReference type="PROSITE" id="PS51293">
    <property type="entry name" value="SANT"/>
    <property type="match status" value="1"/>
</dbReference>
<keyword evidence="1" id="KW-0805">Transcription regulation</keyword>
<dbReference type="PROSITE" id="PS50090">
    <property type="entry name" value="MYB_LIKE"/>
    <property type="match status" value="1"/>
</dbReference>
<gene>
    <name evidence="9" type="ORF">CANTEDRAFT_98851</name>
</gene>
<dbReference type="AlphaFoldDB" id="G3B7V6"/>